<sequence length="107" mass="12481">IRSLYRSLLRELPPRPILARPRIPIHSQLRKTFIYLPKTQATPAEKHAGIALAEQYKSYFQAQRHYVSLIEQYNPGMGMSTEERVRLSARRVGMNLPHQFEVPKDPK</sequence>
<organism evidence="1 2">
    <name type="scientific">Rhypophila decipiens</name>
    <dbReference type="NCBI Taxonomy" id="261697"/>
    <lineage>
        <taxon>Eukaryota</taxon>
        <taxon>Fungi</taxon>
        <taxon>Dikarya</taxon>
        <taxon>Ascomycota</taxon>
        <taxon>Pezizomycotina</taxon>
        <taxon>Sordariomycetes</taxon>
        <taxon>Sordariomycetidae</taxon>
        <taxon>Sordariales</taxon>
        <taxon>Naviculisporaceae</taxon>
        <taxon>Rhypophila</taxon>
    </lineage>
</organism>
<feature type="non-terminal residue" evidence="1">
    <location>
        <position position="107"/>
    </location>
</feature>
<proteinExistence type="predicted"/>
<reference evidence="1" key="2">
    <citation type="submission" date="2023-05" db="EMBL/GenBank/DDBJ databases">
        <authorList>
            <consortium name="Lawrence Berkeley National Laboratory"/>
            <person name="Steindorff A."/>
            <person name="Hensen N."/>
            <person name="Bonometti L."/>
            <person name="Westerberg I."/>
            <person name="Brannstrom I.O."/>
            <person name="Guillou S."/>
            <person name="Cros-Aarteil S."/>
            <person name="Calhoun S."/>
            <person name="Haridas S."/>
            <person name="Kuo A."/>
            <person name="Mondo S."/>
            <person name="Pangilinan J."/>
            <person name="Riley R."/>
            <person name="Labutti K."/>
            <person name="Andreopoulos B."/>
            <person name="Lipzen A."/>
            <person name="Chen C."/>
            <person name="Yanf M."/>
            <person name="Daum C."/>
            <person name="Ng V."/>
            <person name="Clum A."/>
            <person name="Ohm R."/>
            <person name="Martin F."/>
            <person name="Silar P."/>
            <person name="Natvig D."/>
            <person name="Lalanne C."/>
            <person name="Gautier V."/>
            <person name="Ament-Velasquez S.L."/>
            <person name="Kruys A."/>
            <person name="Hutchinson M.I."/>
            <person name="Powell A.J."/>
            <person name="Barry K."/>
            <person name="Miller A.N."/>
            <person name="Grigoriev I.V."/>
            <person name="Debuchy R."/>
            <person name="Gladieux P."/>
            <person name="Thoren M.H."/>
            <person name="Johannesson H."/>
        </authorList>
    </citation>
    <scope>NUCLEOTIDE SEQUENCE</scope>
    <source>
        <strain evidence="1">PSN293</strain>
    </source>
</reference>
<dbReference type="AlphaFoldDB" id="A0AAN7B6J9"/>
<feature type="non-terminal residue" evidence="1">
    <location>
        <position position="1"/>
    </location>
</feature>
<accession>A0AAN7B6J9</accession>
<dbReference type="GO" id="GO:0005759">
    <property type="term" value="C:mitochondrial matrix"/>
    <property type="evidence" value="ECO:0007669"/>
    <property type="project" value="TreeGrafter"/>
</dbReference>
<evidence type="ECO:0000313" key="2">
    <source>
        <dbReference type="Proteomes" id="UP001301769"/>
    </source>
</evidence>
<dbReference type="Proteomes" id="UP001301769">
    <property type="component" value="Unassembled WGS sequence"/>
</dbReference>
<gene>
    <name evidence="1" type="ORF">QBC37DRAFT_259929</name>
</gene>
<dbReference type="PANTHER" id="PTHR28015">
    <property type="entry name" value="ATP SYNTHASE ASSEMBLY FACTOR FMC1, MITOCHONDRIAL"/>
    <property type="match status" value="1"/>
</dbReference>
<reference evidence="1" key="1">
    <citation type="journal article" date="2023" name="Mol. Phylogenet. Evol.">
        <title>Genome-scale phylogeny and comparative genomics of the fungal order Sordariales.</title>
        <authorList>
            <person name="Hensen N."/>
            <person name="Bonometti L."/>
            <person name="Westerberg I."/>
            <person name="Brannstrom I.O."/>
            <person name="Guillou S."/>
            <person name="Cros-Aarteil S."/>
            <person name="Calhoun S."/>
            <person name="Haridas S."/>
            <person name="Kuo A."/>
            <person name="Mondo S."/>
            <person name="Pangilinan J."/>
            <person name="Riley R."/>
            <person name="LaButti K."/>
            <person name="Andreopoulos B."/>
            <person name="Lipzen A."/>
            <person name="Chen C."/>
            <person name="Yan M."/>
            <person name="Daum C."/>
            <person name="Ng V."/>
            <person name="Clum A."/>
            <person name="Steindorff A."/>
            <person name="Ohm R.A."/>
            <person name="Martin F."/>
            <person name="Silar P."/>
            <person name="Natvig D.O."/>
            <person name="Lalanne C."/>
            <person name="Gautier V."/>
            <person name="Ament-Velasquez S.L."/>
            <person name="Kruys A."/>
            <person name="Hutchinson M.I."/>
            <person name="Powell A.J."/>
            <person name="Barry K."/>
            <person name="Miller A.N."/>
            <person name="Grigoriev I.V."/>
            <person name="Debuchy R."/>
            <person name="Gladieux P."/>
            <person name="Hiltunen Thoren M."/>
            <person name="Johannesson H."/>
        </authorList>
    </citation>
    <scope>NUCLEOTIDE SEQUENCE</scope>
    <source>
        <strain evidence="1">PSN293</strain>
    </source>
</reference>
<protein>
    <submittedName>
        <fullName evidence="1">Uncharacterized protein</fullName>
    </submittedName>
</protein>
<dbReference type="GO" id="GO:0033615">
    <property type="term" value="P:mitochondrial proton-transporting ATP synthase complex assembly"/>
    <property type="evidence" value="ECO:0007669"/>
    <property type="project" value="InterPro"/>
</dbReference>
<dbReference type="Pfam" id="PF13233">
    <property type="entry name" value="Complex1_LYR_2"/>
    <property type="match status" value="1"/>
</dbReference>
<dbReference type="PANTHER" id="PTHR28015:SF1">
    <property type="entry name" value="ATP SYNTHASE ASSEMBLY FACTOR FMC1, MITOCHONDRIAL"/>
    <property type="match status" value="1"/>
</dbReference>
<dbReference type="InterPro" id="IPR039196">
    <property type="entry name" value="Fmc1"/>
</dbReference>
<name>A0AAN7B6J9_9PEZI</name>
<keyword evidence="2" id="KW-1185">Reference proteome</keyword>
<dbReference type="EMBL" id="MU858121">
    <property type="protein sequence ID" value="KAK4212753.1"/>
    <property type="molecule type" value="Genomic_DNA"/>
</dbReference>
<evidence type="ECO:0000313" key="1">
    <source>
        <dbReference type="EMBL" id="KAK4212753.1"/>
    </source>
</evidence>
<comment type="caution">
    <text evidence="1">The sequence shown here is derived from an EMBL/GenBank/DDBJ whole genome shotgun (WGS) entry which is preliminary data.</text>
</comment>